<reference evidence="1 2" key="1">
    <citation type="journal article" date="2011" name="Stand. Genomic Sci.">
        <title>Complete genome of the onion pathogen Enterobacter cloacae EcWSU1.</title>
        <authorList>
            <person name="Humann J.L."/>
            <person name="Wildung M."/>
            <person name="Cheng C.H."/>
            <person name="Lee T."/>
            <person name="Stewart J.E."/>
            <person name="Drew J.C."/>
            <person name="Triplett E.W."/>
            <person name="Main D."/>
            <person name="Schroeder B.K."/>
        </authorList>
    </citation>
    <scope>NUCLEOTIDE SEQUENCE [LARGE SCALE GENOMIC DNA]</scope>
    <source>
        <strain evidence="1 2">EcWSU1</strain>
    </source>
</reference>
<evidence type="ECO:0000313" key="2">
    <source>
        <dbReference type="Proteomes" id="UP000007838"/>
    </source>
</evidence>
<accession>G8LJH3</accession>
<dbReference type="AlphaFoldDB" id="G8LJH3"/>
<proteinExistence type="predicted"/>
<organism evidence="1 2">
    <name type="scientific">Enterobacter ludwigii</name>
    <dbReference type="NCBI Taxonomy" id="299767"/>
    <lineage>
        <taxon>Bacteria</taxon>
        <taxon>Pseudomonadati</taxon>
        <taxon>Pseudomonadota</taxon>
        <taxon>Gammaproteobacteria</taxon>
        <taxon>Enterobacterales</taxon>
        <taxon>Enterobacteriaceae</taxon>
        <taxon>Enterobacter</taxon>
        <taxon>Enterobacter cloacae complex</taxon>
    </lineage>
</organism>
<dbReference type="KEGG" id="eec:EcWSU1_01653"/>
<gene>
    <name evidence="1" type="ORF">EcWSU1_01653</name>
</gene>
<dbReference type="EMBL" id="CP002886">
    <property type="protein sequence ID" value="AEW73092.1"/>
    <property type="molecule type" value="Genomic_DNA"/>
</dbReference>
<sequence>MRQGIHLFKHGCIAGESGWGIKAARTAAACFFAMTRMRCGIRAQKRARETAGNQFAQRLLVNVTLEDRQAVQMRTYTANQHVVTVKHQMLWRDGGGDKLVTVADILRGIFGGDVLEDHFERGKALTQGLHHGVDKTGFTVKDVDLGMRDFTVNQQRHTQFLHALQHRHDGINAGNAVAGVGGGIGRVKFRSGEYAFVKPALHFVWIQGIGQVAGHQRGELMARRDGIQNALAIRHCGIDGGDWWHQVRHDNRAAINFAGIRHDGFEHIAIAQMDMPVVRAADFKNLGLCSHGSSGLSGISHSDGCFCRTQIISGNVFVCTPFRKKKRAPRRPTG</sequence>
<dbReference type="Proteomes" id="UP000007838">
    <property type="component" value="Chromosome"/>
</dbReference>
<dbReference type="HOGENOM" id="CLU_830897_0_0_6"/>
<evidence type="ECO:0000313" key="1">
    <source>
        <dbReference type="EMBL" id="AEW73092.1"/>
    </source>
</evidence>
<protein>
    <submittedName>
        <fullName evidence="1">Uncharacterized protein</fullName>
    </submittedName>
</protein>
<name>G8LJH3_9ENTR</name>